<reference evidence="2 3" key="1">
    <citation type="submission" date="2021-07" db="EMBL/GenBank/DDBJ databases">
        <authorList>
            <person name="Palmer J.M."/>
        </authorList>
    </citation>
    <scope>NUCLEOTIDE SEQUENCE [LARGE SCALE GENOMIC DNA]</scope>
    <source>
        <strain evidence="2 3">AT_MEX2019</strain>
        <tissue evidence="2">Muscle</tissue>
    </source>
</reference>
<accession>A0ABU7BH71</accession>
<gene>
    <name evidence="2" type="ORF">ATANTOWER_012153</name>
</gene>
<protein>
    <submittedName>
        <fullName evidence="2">Uncharacterized protein</fullName>
    </submittedName>
</protein>
<dbReference type="EMBL" id="JAHUTI010051772">
    <property type="protein sequence ID" value="MED6249301.1"/>
    <property type="molecule type" value="Genomic_DNA"/>
</dbReference>
<feature type="region of interest" description="Disordered" evidence="1">
    <location>
        <begin position="61"/>
        <end position="80"/>
    </location>
</feature>
<evidence type="ECO:0000256" key="1">
    <source>
        <dbReference type="SAM" id="MobiDB-lite"/>
    </source>
</evidence>
<sequence>MLSGRVDHYPGFTSFTFGHKPRTSSTGCLCKLQLSSSLPALQLSLGAHFLTLQITGPQVVPKTLPRDQLPGDRKPESLDSTTRDYSLSILKSVFSTLKMMHK</sequence>
<evidence type="ECO:0000313" key="2">
    <source>
        <dbReference type="EMBL" id="MED6249301.1"/>
    </source>
</evidence>
<name>A0ABU7BH71_9TELE</name>
<organism evidence="2 3">
    <name type="scientific">Ataeniobius toweri</name>
    <dbReference type="NCBI Taxonomy" id="208326"/>
    <lineage>
        <taxon>Eukaryota</taxon>
        <taxon>Metazoa</taxon>
        <taxon>Chordata</taxon>
        <taxon>Craniata</taxon>
        <taxon>Vertebrata</taxon>
        <taxon>Euteleostomi</taxon>
        <taxon>Actinopterygii</taxon>
        <taxon>Neopterygii</taxon>
        <taxon>Teleostei</taxon>
        <taxon>Neoteleostei</taxon>
        <taxon>Acanthomorphata</taxon>
        <taxon>Ovalentaria</taxon>
        <taxon>Atherinomorphae</taxon>
        <taxon>Cyprinodontiformes</taxon>
        <taxon>Goodeidae</taxon>
        <taxon>Ataeniobius</taxon>
    </lineage>
</organism>
<keyword evidence="3" id="KW-1185">Reference proteome</keyword>
<comment type="caution">
    <text evidence="2">The sequence shown here is derived from an EMBL/GenBank/DDBJ whole genome shotgun (WGS) entry which is preliminary data.</text>
</comment>
<evidence type="ECO:0000313" key="3">
    <source>
        <dbReference type="Proteomes" id="UP001345963"/>
    </source>
</evidence>
<proteinExistence type="predicted"/>
<dbReference type="Proteomes" id="UP001345963">
    <property type="component" value="Unassembled WGS sequence"/>
</dbReference>